<gene>
    <name evidence="1" type="ORF">HPB50_017170</name>
</gene>
<comment type="caution">
    <text evidence="1">The sequence shown here is derived from an EMBL/GenBank/DDBJ whole genome shotgun (WGS) entry which is preliminary data.</text>
</comment>
<organism evidence="1 2">
    <name type="scientific">Hyalomma asiaticum</name>
    <name type="common">Tick</name>
    <dbReference type="NCBI Taxonomy" id="266040"/>
    <lineage>
        <taxon>Eukaryota</taxon>
        <taxon>Metazoa</taxon>
        <taxon>Ecdysozoa</taxon>
        <taxon>Arthropoda</taxon>
        <taxon>Chelicerata</taxon>
        <taxon>Arachnida</taxon>
        <taxon>Acari</taxon>
        <taxon>Parasitiformes</taxon>
        <taxon>Ixodida</taxon>
        <taxon>Ixodoidea</taxon>
        <taxon>Ixodidae</taxon>
        <taxon>Hyalomminae</taxon>
        <taxon>Hyalomma</taxon>
    </lineage>
</organism>
<name>A0ACB7RP56_HYAAI</name>
<protein>
    <submittedName>
        <fullName evidence="1">Uncharacterized protein</fullName>
    </submittedName>
</protein>
<reference evidence="1" key="1">
    <citation type="submission" date="2020-05" db="EMBL/GenBank/DDBJ databases">
        <title>Large-scale comparative analyses of tick genomes elucidate their genetic diversity and vector capacities.</title>
        <authorList>
            <person name="Jia N."/>
            <person name="Wang J."/>
            <person name="Shi W."/>
            <person name="Du L."/>
            <person name="Sun Y."/>
            <person name="Zhan W."/>
            <person name="Jiang J."/>
            <person name="Wang Q."/>
            <person name="Zhang B."/>
            <person name="Ji P."/>
            <person name="Sakyi L.B."/>
            <person name="Cui X."/>
            <person name="Yuan T."/>
            <person name="Jiang B."/>
            <person name="Yang W."/>
            <person name="Lam T.T.-Y."/>
            <person name="Chang Q."/>
            <person name="Ding S."/>
            <person name="Wang X."/>
            <person name="Zhu J."/>
            <person name="Ruan X."/>
            <person name="Zhao L."/>
            <person name="Wei J."/>
            <person name="Que T."/>
            <person name="Du C."/>
            <person name="Cheng J."/>
            <person name="Dai P."/>
            <person name="Han X."/>
            <person name="Huang E."/>
            <person name="Gao Y."/>
            <person name="Liu J."/>
            <person name="Shao H."/>
            <person name="Ye R."/>
            <person name="Li L."/>
            <person name="Wei W."/>
            <person name="Wang X."/>
            <person name="Wang C."/>
            <person name="Yang T."/>
            <person name="Huo Q."/>
            <person name="Li W."/>
            <person name="Guo W."/>
            <person name="Chen H."/>
            <person name="Zhou L."/>
            <person name="Ni X."/>
            <person name="Tian J."/>
            <person name="Zhou Y."/>
            <person name="Sheng Y."/>
            <person name="Liu T."/>
            <person name="Pan Y."/>
            <person name="Xia L."/>
            <person name="Li J."/>
            <person name="Zhao F."/>
            <person name="Cao W."/>
        </authorList>
    </citation>
    <scope>NUCLEOTIDE SEQUENCE</scope>
    <source>
        <strain evidence="1">Hyas-2018</strain>
    </source>
</reference>
<dbReference type="EMBL" id="CM023488">
    <property type="protein sequence ID" value="KAH6924418.1"/>
    <property type="molecule type" value="Genomic_DNA"/>
</dbReference>
<proteinExistence type="predicted"/>
<evidence type="ECO:0000313" key="1">
    <source>
        <dbReference type="EMBL" id="KAH6924418.1"/>
    </source>
</evidence>
<accession>A0ACB7RP56</accession>
<keyword evidence="2" id="KW-1185">Reference proteome</keyword>
<evidence type="ECO:0000313" key="2">
    <source>
        <dbReference type="Proteomes" id="UP000821845"/>
    </source>
</evidence>
<sequence length="88" mass="9915">MLLEVYFTCEGVAHTARDVTLERANGMTFALQRLDLKLREKAVATKTAVCGYANYIHRREALPGEQAFEDCGIPGYSGRWRRDAAQHV</sequence>
<dbReference type="Proteomes" id="UP000821845">
    <property type="component" value="Chromosome 8"/>
</dbReference>